<dbReference type="GO" id="GO:0000166">
    <property type="term" value="F:nucleotide binding"/>
    <property type="evidence" value="ECO:0007669"/>
    <property type="project" value="InterPro"/>
</dbReference>
<feature type="domain" description="GFO/IDH/MocA-like oxidoreductase" evidence="5">
    <location>
        <begin position="176"/>
        <end position="295"/>
    </location>
</feature>
<accession>A0A640SZD4</accession>
<proteinExistence type="inferred from homology"/>
<evidence type="ECO:0000313" key="6">
    <source>
        <dbReference type="EMBL" id="GFE16807.1"/>
    </source>
</evidence>
<dbReference type="Gene3D" id="3.30.360.10">
    <property type="entry name" value="Dihydrodipicolinate Reductase, domain 2"/>
    <property type="match status" value="1"/>
</dbReference>
<keyword evidence="7" id="KW-1185">Reference proteome</keyword>
<comment type="similarity">
    <text evidence="1">Belongs to the Gfo/Idh/MocA family.</text>
</comment>
<evidence type="ECO:0000259" key="4">
    <source>
        <dbReference type="Pfam" id="PF01408"/>
    </source>
</evidence>
<dbReference type="Pfam" id="PF01408">
    <property type="entry name" value="GFO_IDH_MocA"/>
    <property type="match status" value="1"/>
</dbReference>
<evidence type="ECO:0000313" key="7">
    <source>
        <dbReference type="Proteomes" id="UP000430079"/>
    </source>
</evidence>
<dbReference type="GO" id="GO:0016491">
    <property type="term" value="F:oxidoreductase activity"/>
    <property type="evidence" value="ECO:0007669"/>
    <property type="project" value="UniProtKB-KW"/>
</dbReference>
<dbReference type="Proteomes" id="UP000430079">
    <property type="component" value="Unassembled WGS sequence"/>
</dbReference>
<feature type="region of interest" description="Disordered" evidence="3">
    <location>
        <begin position="1"/>
        <end position="49"/>
    </location>
</feature>
<dbReference type="SUPFAM" id="SSF51735">
    <property type="entry name" value="NAD(P)-binding Rossmann-fold domains"/>
    <property type="match status" value="1"/>
</dbReference>
<dbReference type="InterPro" id="IPR000683">
    <property type="entry name" value="Gfo/Idh/MocA-like_OxRdtase_N"/>
</dbReference>
<comment type="caution">
    <text evidence="6">The sequence shown here is derived from an EMBL/GenBank/DDBJ whole genome shotgun (WGS) entry which is preliminary data.</text>
</comment>
<keyword evidence="2" id="KW-0560">Oxidoreductase</keyword>
<dbReference type="InterPro" id="IPR055170">
    <property type="entry name" value="GFO_IDH_MocA-like_dom"/>
</dbReference>
<evidence type="ECO:0000259" key="5">
    <source>
        <dbReference type="Pfam" id="PF22725"/>
    </source>
</evidence>
<dbReference type="PANTHER" id="PTHR42840:SF3">
    <property type="entry name" value="BINDING ROSSMANN FOLD OXIDOREDUCTASE, PUTATIVE (AFU_ORTHOLOGUE AFUA_2G10240)-RELATED"/>
    <property type="match status" value="1"/>
</dbReference>
<evidence type="ECO:0000256" key="3">
    <source>
        <dbReference type="SAM" id="MobiDB-lite"/>
    </source>
</evidence>
<gene>
    <name evidence="6" type="primary">iolG_1</name>
    <name evidence="6" type="ORF">Sgleb_48540</name>
</gene>
<feature type="compositionally biased region" description="Pro residues" evidence="3">
    <location>
        <begin position="30"/>
        <end position="44"/>
    </location>
</feature>
<dbReference type="EMBL" id="BLIO01000001">
    <property type="protein sequence ID" value="GFE16807.1"/>
    <property type="molecule type" value="Genomic_DNA"/>
</dbReference>
<dbReference type="Pfam" id="PF22725">
    <property type="entry name" value="GFO_IDH_MocA_C3"/>
    <property type="match status" value="1"/>
</dbReference>
<organism evidence="6 7">
    <name type="scientific">Streptomyces glebosus</name>
    <dbReference type="NCBI Taxonomy" id="249580"/>
    <lineage>
        <taxon>Bacteria</taxon>
        <taxon>Bacillati</taxon>
        <taxon>Actinomycetota</taxon>
        <taxon>Actinomycetes</taxon>
        <taxon>Kitasatosporales</taxon>
        <taxon>Streptomycetaceae</taxon>
        <taxon>Streptomyces</taxon>
    </lineage>
</organism>
<dbReference type="AlphaFoldDB" id="A0A640SZD4"/>
<evidence type="ECO:0000256" key="1">
    <source>
        <dbReference type="ARBA" id="ARBA00010928"/>
    </source>
</evidence>
<name>A0A640SZD4_9ACTN</name>
<evidence type="ECO:0000256" key="2">
    <source>
        <dbReference type="ARBA" id="ARBA00023002"/>
    </source>
</evidence>
<feature type="domain" description="Gfo/Idh/MocA-like oxidoreductase N-terminal" evidence="4">
    <location>
        <begin position="51"/>
        <end position="168"/>
    </location>
</feature>
<dbReference type="SUPFAM" id="SSF55347">
    <property type="entry name" value="Glyceraldehyde-3-phosphate dehydrogenase-like, C-terminal domain"/>
    <property type="match status" value="1"/>
</dbReference>
<dbReference type="Gene3D" id="3.40.50.720">
    <property type="entry name" value="NAD(P)-binding Rossmann-like Domain"/>
    <property type="match status" value="1"/>
</dbReference>
<reference evidence="6 7" key="1">
    <citation type="submission" date="2019-12" db="EMBL/GenBank/DDBJ databases">
        <title>Whole genome shotgun sequence of Streptomyces hygroscopicus subsp. glebosus NBRC 13786.</title>
        <authorList>
            <person name="Ichikawa N."/>
            <person name="Kimura A."/>
            <person name="Kitahashi Y."/>
            <person name="Komaki H."/>
            <person name="Tamura T."/>
        </authorList>
    </citation>
    <scope>NUCLEOTIDE SEQUENCE [LARGE SCALE GENOMIC DNA]</scope>
    <source>
        <strain evidence="6 7">NBRC 13786</strain>
    </source>
</reference>
<sequence length="391" mass="40779">MQGAGIAAHWTVPNANTPAPPGRSAAATTPPHPSPQAAPLPLPSPERTRGMKIGLIGTGRIGAFHATTLRSVPGVTDVVVADLDAARAAALADTLGVRAAAGIEEMYADGLDGVVITAATSAHAPLIHQALDAGVPVFCEKPVALDVPGTVGVVERAQAGTVPVQIGFQRRFDAGYRTAREALRSGELGWLHTLRACTSDRTPPPAGYIPTSGGLFRDCSIHDFDILRWLTGREVVSVYAQGANRGASFFADGDDVDTCAALLRFDDDTLATVTATRYNGAGHDVRLEVCGSEGARFVGLDDRAPLPSAEAKLSWRRAADPYATFMERFHDAYVTELGVFAEVAAGRTPSPCAPAEALEALYVAEACERSRRTGEPVAVADVRAPAVAPGA</sequence>
<protein>
    <submittedName>
        <fullName evidence="6">Myo-inositol 2-dehydrogenase</fullName>
    </submittedName>
</protein>
<dbReference type="InterPro" id="IPR036291">
    <property type="entry name" value="NAD(P)-bd_dom_sf"/>
</dbReference>
<dbReference type="PANTHER" id="PTHR42840">
    <property type="entry name" value="NAD(P)-BINDING ROSSMANN-FOLD SUPERFAMILY PROTEIN-RELATED"/>
    <property type="match status" value="1"/>
</dbReference>